<proteinExistence type="predicted"/>
<organism evidence="1 2">
    <name type="scientific">Trichinella pseudospiralis</name>
    <name type="common">Parasitic roundworm</name>
    <dbReference type="NCBI Taxonomy" id="6337"/>
    <lineage>
        <taxon>Eukaryota</taxon>
        <taxon>Metazoa</taxon>
        <taxon>Ecdysozoa</taxon>
        <taxon>Nematoda</taxon>
        <taxon>Enoplea</taxon>
        <taxon>Dorylaimia</taxon>
        <taxon>Trichinellida</taxon>
        <taxon>Trichinellidae</taxon>
        <taxon>Trichinella</taxon>
    </lineage>
</organism>
<reference evidence="1 2" key="1">
    <citation type="submission" date="2015-01" db="EMBL/GenBank/DDBJ databases">
        <title>Evolution of Trichinella species and genotypes.</title>
        <authorList>
            <person name="Korhonen P.K."/>
            <person name="Edoardo P."/>
            <person name="Giuseppe L.R."/>
            <person name="Gasser R.B."/>
        </authorList>
    </citation>
    <scope>NUCLEOTIDE SEQUENCE [LARGE SCALE GENOMIC DNA]</scope>
    <source>
        <strain evidence="1">ISS176</strain>
    </source>
</reference>
<dbReference type="EMBL" id="JYDV01003150">
    <property type="protein sequence ID" value="KRY96775.1"/>
    <property type="molecule type" value="Genomic_DNA"/>
</dbReference>
<protein>
    <submittedName>
        <fullName evidence="1">Uncharacterized protein</fullName>
    </submittedName>
</protein>
<sequence>MRRRQREREQEREVREAWATAYVTTDHASLVGAVGGGTLGRS</sequence>
<accession>A0A0V1GEY1</accession>
<dbReference type="Proteomes" id="UP000054826">
    <property type="component" value="Unassembled WGS sequence"/>
</dbReference>
<gene>
    <name evidence="1" type="ORF">T4C_1773</name>
</gene>
<name>A0A0V1GEY1_TRIPS</name>
<comment type="caution">
    <text evidence="1">The sequence shown here is derived from an EMBL/GenBank/DDBJ whole genome shotgun (WGS) entry which is preliminary data.</text>
</comment>
<evidence type="ECO:0000313" key="1">
    <source>
        <dbReference type="EMBL" id="KRY96775.1"/>
    </source>
</evidence>
<evidence type="ECO:0000313" key="2">
    <source>
        <dbReference type="Proteomes" id="UP000054826"/>
    </source>
</evidence>
<dbReference type="AlphaFoldDB" id="A0A0V1GEY1"/>